<dbReference type="EMBL" id="CAXAJV020001281">
    <property type="protein sequence ID" value="CAL7934134.1"/>
    <property type="molecule type" value="Genomic_DNA"/>
</dbReference>
<evidence type="ECO:0000313" key="2">
    <source>
        <dbReference type="EMBL" id="CAL7934134.1"/>
    </source>
</evidence>
<comment type="caution">
    <text evidence="2">The sequence shown here is derived from an EMBL/GenBank/DDBJ whole genome shotgun (WGS) entry which is preliminary data.</text>
</comment>
<name>A0ABP1MZK7_XYLVO</name>
<keyword evidence="1" id="KW-0812">Transmembrane</keyword>
<reference evidence="2 3" key="1">
    <citation type="submission" date="2024-08" db="EMBL/GenBank/DDBJ databases">
        <authorList>
            <person name="Will J Nash"/>
            <person name="Angela Man"/>
            <person name="Seanna McTaggart"/>
            <person name="Kendall Baker"/>
            <person name="Tom Barker"/>
            <person name="Leah Catchpole"/>
            <person name="Alex Durrant"/>
            <person name="Karim Gharbi"/>
            <person name="Naomi Irish"/>
            <person name="Gemy Kaithakottil"/>
            <person name="Debby Ku"/>
            <person name="Aaliyah Providence"/>
            <person name="Felix Shaw"/>
            <person name="David Swarbreck"/>
            <person name="Chris Watkins"/>
            <person name="Ann M. McCartney"/>
            <person name="Giulio Formenti"/>
            <person name="Alice Mouton"/>
            <person name="Noel Vella"/>
            <person name="Bjorn M von Reumont"/>
            <person name="Adriana Vella"/>
            <person name="Wilfried Haerty"/>
        </authorList>
    </citation>
    <scope>NUCLEOTIDE SEQUENCE [LARGE SCALE GENOMIC DNA]</scope>
</reference>
<evidence type="ECO:0000313" key="3">
    <source>
        <dbReference type="Proteomes" id="UP001642520"/>
    </source>
</evidence>
<feature type="transmembrane region" description="Helical" evidence="1">
    <location>
        <begin position="19"/>
        <end position="35"/>
    </location>
</feature>
<protein>
    <submittedName>
        <fullName evidence="2">Uncharacterized protein</fullName>
    </submittedName>
</protein>
<dbReference type="Proteomes" id="UP001642520">
    <property type="component" value="Unassembled WGS sequence"/>
</dbReference>
<proteinExistence type="predicted"/>
<sequence>MKFFLVMGINPMKWKTRNVLYTILTLLILYVFFVYKKKHHVLFEGIIKDSNPIHVWEFVADFSNMKKLNPTIEDFNVIAESGNYDHWKYSVEYTEHLSHIPIIRNKAHGHYAIHQDDNGYLITSKHQTCFFSKFGCLESISQFRFDRDGGKDTKCIETVQYECPIVFSPLCYKEVMYQREEIMKRLKLKFSKAS</sequence>
<evidence type="ECO:0000256" key="1">
    <source>
        <dbReference type="SAM" id="Phobius"/>
    </source>
</evidence>
<accession>A0ABP1MZK7</accession>
<keyword evidence="1" id="KW-1133">Transmembrane helix</keyword>
<dbReference type="SUPFAM" id="SSF55961">
    <property type="entry name" value="Bet v1-like"/>
    <property type="match status" value="1"/>
</dbReference>
<keyword evidence="3" id="KW-1185">Reference proteome</keyword>
<organism evidence="2 3">
    <name type="scientific">Xylocopa violacea</name>
    <name type="common">Violet carpenter bee</name>
    <name type="synonym">Apis violacea</name>
    <dbReference type="NCBI Taxonomy" id="135666"/>
    <lineage>
        <taxon>Eukaryota</taxon>
        <taxon>Metazoa</taxon>
        <taxon>Ecdysozoa</taxon>
        <taxon>Arthropoda</taxon>
        <taxon>Hexapoda</taxon>
        <taxon>Insecta</taxon>
        <taxon>Pterygota</taxon>
        <taxon>Neoptera</taxon>
        <taxon>Endopterygota</taxon>
        <taxon>Hymenoptera</taxon>
        <taxon>Apocrita</taxon>
        <taxon>Aculeata</taxon>
        <taxon>Apoidea</taxon>
        <taxon>Anthophila</taxon>
        <taxon>Apidae</taxon>
        <taxon>Xylocopa</taxon>
        <taxon>Xylocopa</taxon>
    </lineage>
</organism>
<keyword evidence="1" id="KW-0472">Membrane</keyword>
<gene>
    <name evidence="2" type="ORF">XYLVIOL_LOCUS871</name>
</gene>